<keyword evidence="2" id="KW-1185">Reference proteome</keyword>
<protein>
    <submittedName>
        <fullName evidence="1">Glycosyltransferase involved in cell wall bisynthesis</fullName>
    </submittedName>
</protein>
<reference evidence="1 2" key="1">
    <citation type="submission" date="2016-11" db="EMBL/GenBank/DDBJ databases">
        <authorList>
            <person name="Jaros S."/>
            <person name="Januszkiewicz K."/>
            <person name="Wedrychowicz H."/>
        </authorList>
    </citation>
    <scope>NUCLEOTIDE SEQUENCE [LARGE SCALE GENOMIC DNA]</scope>
    <source>
        <strain evidence="1 2">DSM 26991</strain>
    </source>
</reference>
<dbReference type="OrthoDB" id="6385861at2"/>
<proteinExistence type="predicted"/>
<dbReference type="STRING" id="1297750.SAMN05444405_108104"/>
<dbReference type="RefSeq" id="WP_073401406.1">
    <property type="nucleotide sequence ID" value="NZ_FQTV01000008.1"/>
</dbReference>
<sequence length="375" mass="43548">MKILFLVFHGFSEVSGISKKIFNQVKGLRDAGHYVDLCHYDVLTNGHRCRMINNKILEDFGSGKLASLKKRICYNAIYDYIIKQDIKLVYMRSDHNANPFTIHFLQKLKRQGIKVIMEIPTYPYDQEYKGFSYKEQIELKMDQLFCRSLAKQLFRISTFSDYDSIFGAQTIKISNGIDFSTIPLKQTLRKQPSPFNLIGVAEVHYWHGFDRVMTGIGEYYKQNNNRKIFFHIVGGVGEDSEMPVFKEIIKKYGIEKHIIFHGQLFGKTLDDVFEEADFGIASLGRHRSGIINIKTLKNREYAARGIPFIYSEIDTDFESMPYVLKAPADESPIDINRVLNFYDNCKLSPVEIRDSVKDLSWEMQMKKITDLCRDI</sequence>
<dbReference type="AlphaFoldDB" id="A0A1M5BH21"/>
<dbReference type="EMBL" id="FQTV01000008">
    <property type="protein sequence ID" value="SHF41512.1"/>
    <property type="molecule type" value="Genomic_DNA"/>
</dbReference>
<evidence type="ECO:0000313" key="1">
    <source>
        <dbReference type="EMBL" id="SHF41512.1"/>
    </source>
</evidence>
<dbReference type="SUPFAM" id="SSF53756">
    <property type="entry name" value="UDP-Glycosyltransferase/glycogen phosphorylase"/>
    <property type="match status" value="1"/>
</dbReference>
<dbReference type="GO" id="GO:0016740">
    <property type="term" value="F:transferase activity"/>
    <property type="evidence" value="ECO:0007669"/>
    <property type="project" value="UniProtKB-KW"/>
</dbReference>
<organism evidence="1 2">
    <name type="scientific">Bacteroides luti</name>
    <dbReference type="NCBI Taxonomy" id="1297750"/>
    <lineage>
        <taxon>Bacteria</taxon>
        <taxon>Pseudomonadati</taxon>
        <taxon>Bacteroidota</taxon>
        <taxon>Bacteroidia</taxon>
        <taxon>Bacteroidales</taxon>
        <taxon>Bacteroidaceae</taxon>
        <taxon>Bacteroides</taxon>
    </lineage>
</organism>
<evidence type="ECO:0000313" key="2">
    <source>
        <dbReference type="Proteomes" id="UP000184509"/>
    </source>
</evidence>
<name>A0A1M5BH21_9BACE</name>
<gene>
    <name evidence="1" type="ORF">SAMN05444405_108104</name>
</gene>
<keyword evidence="1" id="KW-0808">Transferase</keyword>
<dbReference type="Gene3D" id="3.40.50.2000">
    <property type="entry name" value="Glycogen Phosphorylase B"/>
    <property type="match status" value="2"/>
</dbReference>
<accession>A0A1M5BH21</accession>
<dbReference type="Proteomes" id="UP000184509">
    <property type="component" value="Unassembled WGS sequence"/>
</dbReference>